<proteinExistence type="predicted"/>
<name>S9VSB9_9TRYP</name>
<sequence length="468" mass="51772">MEGKENQKVSLLRLDQQAPRVLPYGQGTNVHPRVALPKRLDRVAVGVSQHERKDGVVAAGARAADGEHARQRGRVVEQPAELLRLHLHASSDAQLAQVRPAESGALRGRDDKTRGRVLRRRVRQVPHRGQRLDGGRVGLRLLFRLLDQRAKGLDVRLVVFPQLAPEIVGRACVSLLPRHDLGHHARRAGAALVHVAQHELYAARQVEGHVLDPRLAHVNAGRELRHGDALRCLHSLQHCLHLLRRETAVRAGAVDGRENIEAAPDLALRDAVRDLRNAVDELLVRVLTRKEGVNARHDTGRHRGGGAQARLGHVAHQGQVLRQLPQIGGVHRHILRLQVVPLAVEVIVGQQLQRHVVREGGARRTRGGDAVQRGVVQERGRRALLLRDAHLRFVGVALEHKCFAELGRQDGQLCRALGRGRAGDDASRKARAHAYRDAHIGCLDNQIAAQYKNLSWRGSLHLVMSITV</sequence>
<keyword evidence="2" id="KW-1185">Reference proteome</keyword>
<organism evidence="1 2">
    <name type="scientific">Strigomonas culicis</name>
    <dbReference type="NCBI Taxonomy" id="28005"/>
    <lineage>
        <taxon>Eukaryota</taxon>
        <taxon>Discoba</taxon>
        <taxon>Euglenozoa</taxon>
        <taxon>Kinetoplastea</taxon>
        <taxon>Metakinetoplastina</taxon>
        <taxon>Trypanosomatida</taxon>
        <taxon>Trypanosomatidae</taxon>
        <taxon>Strigomonadinae</taxon>
        <taxon>Strigomonas</taxon>
    </lineage>
</organism>
<evidence type="ECO:0000313" key="2">
    <source>
        <dbReference type="Proteomes" id="UP000015354"/>
    </source>
</evidence>
<comment type="caution">
    <text evidence="1">The sequence shown here is derived from an EMBL/GenBank/DDBJ whole genome shotgun (WGS) entry which is preliminary data.</text>
</comment>
<dbReference type="AlphaFoldDB" id="S9VSB9"/>
<reference evidence="1 2" key="1">
    <citation type="journal article" date="2013" name="PLoS ONE">
        <title>Predicting the Proteins of Angomonas deanei, Strigomonas culicis and Their Respective Endosymbionts Reveals New Aspects of the Trypanosomatidae Family.</title>
        <authorList>
            <person name="Motta M.C."/>
            <person name="Martins A.C."/>
            <person name="de Souza S.S."/>
            <person name="Catta-Preta C.M."/>
            <person name="Silva R."/>
            <person name="Klein C.C."/>
            <person name="de Almeida L.G."/>
            <person name="de Lima Cunha O."/>
            <person name="Ciapina L.P."/>
            <person name="Brocchi M."/>
            <person name="Colabardini A.C."/>
            <person name="de Araujo Lima B."/>
            <person name="Machado C.R."/>
            <person name="de Almeida Soares C.M."/>
            <person name="Probst C.M."/>
            <person name="de Menezes C.B."/>
            <person name="Thompson C.E."/>
            <person name="Bartholomeu D.C."/>
            <person name="Gradia D.F."/>
            <person name="Pavoni D.P."/>
            <person name="Grisard E.C."/>
            <person name="Fantinatti-Garboggini F."/>
            <person name="Marchini F.K."/>
            <person name="Rodrigues-Luiz G.F."/>
            <person name="Wagner G."/>
            <person name="Goldman G.H."/>
            <person name="Fietto J.L."/>
            <person name="Elias M.C."/>
            <person name="Goldman M.H."/>
            <person name="Sagot M.F."/>
            <person name="Pereira M."/>
            <person name="Stoco P.H."/>
            <person name="de Mendonca-Neto R.P."/>
            <person name="Teixeira S.M."/>
            <person name="Maciel T.E."/>
            <person name="de Oliveira Mendes T.A."/>
            <person name="Urmenyi T.P."/>
            <person name="de Souza W."/>
            <person name="Schenkman S."/>
            <person name="de Vasconcelos A.T."/>
        </authorList>
    </citation>
    <scope>NUCLEOTIDE SEQUENCE [LARGE SCALE GENOMIC DNA]</scope>
</reference>
<dbReference type="EMBL" id="ATMH01004273">
    <property type="protein sequence ID" value="EPY30026.1"/>
    <property type="molecule type" value="Genomic_DNA"/>
</dbReference>
<accession>S9VSB9</accession>
<dbReference type="Proteomes" id="UP000015354">
    <property type="component" value="Unassembled WGS sequence"/>
</dbReference>
<evidence type="ECO:0000313" key="1">
    <source>
        <dbReference type="EMBL" id="EPY30026.1"/>
    </source>
</evidence>
<gene>
    <name evidence="1" type="ORF">STCU_04273</name>
</gene>
<protein>
    <submittedName>
        <fullName evidence="1">Uncharacterized protein</fullName>
    </submittedName>
</protein>